<keyword evidence="12" id="KW-0511">Multifunctional enzyme</keyword>
<feature type="binding site" evidence="17">
    <location>
        <position position="196"/>
    </location>
    <ligand>
        <name>NADP(+)</name>
        <dbReference type="ChEBI" id="CHEBI:58349"/>
    </ligand>
</feature>
<dbReference type="InterPro" id="IPR016192">
    <property type="entry name" value="APOBEC/CMP_deaminase_Zn-bd"/>
</dbReference>
<dbReference type="SUPFAM" id="SSF53927">
    <property type="entry name" value="Cytidine deaminase-like"/>
    <property type="match status" value="1"/>
</dbReference>
<feature type="binding site" evidence="17">
    <location>
        <position position="221"/>
    </location>
    <ligand>
        <name>NADP(+)</name>
        <dbReference type="ChEBI" id="CHEBI:58349"/>
    </ligand>
</feature>
<dbReference type="InterPro" id="IPR024072">
    <property type="entry name" value="DHFR-like_dom_sf"/>
</dbReference>
<keyword evidence="10 15" id="KW-0521">NADP</keyword>
<dbReference type="InterPro" id="IPR016193">
    <property type="entry name" value="Cytidine_deaminase-like"/>
</dbReference>
<keyword evidence="6 15" id="KW-0686">Riboflavin biosynthesis</keyword>
<evidence type="ECO:0000256" key="18">
    <source>
        <dbReference type="PIRSR" id="PIRSR006769-3"/>
    </source>
</evidence>
<evidence type="ECO:0000256" key="5">
    <source>
        <dbReference type="ARBA" id="ARBA00007417"/>
    </source>
</evidence>
<dbReference type="UniPathway" id="UPA00275">
    <property type="reaction ID" value="UER00401"/>
</dbReference>
<dbReference type="NCBIfam" id="TIGR00227">
    <property type="entry name" value="ribD_Cterm"/>
    <property type="match status" value="1"/>
</dbReference>
<comment type="similarity">
    <text evidence="4 15">In the N-terminal section; belongs to the cytidine and deoxycytidylate deaminase family.</text>
</comment>
<evidence type="ECO:0000256" key="4">
    <source>
        <dbReference type="ARBA" id="ARBA00005259"/>
    </source>
</evidence>
<dbReference type="SUPFAM" id="SSF53597">
    <property type="entry name" value="Dihydrofolate reductase-like"/>
    <property type="match status" value="1"/>
</dbReference>
<evidence type="ECO:0000256" key="17">
    <source>
        <dbReference type="PIRSR" id="PIRSR006769-2"/>
    </source>
</evidence>
<comment type="caution">
    <text evidence="20">The sequence shown here is derived from an EMBL/GenBank/DDBJ whole genome shotgun (WGS) entry which is preliminary data.</text>
</comment>
<comment type="pathway">
    <text evidence="3 15">Cofactor biosynthesis; riboflavin biosynthesis; 5-amino-6-(D-ribitylamino)uracil from GTP: step 3/4.</text>
</comment>
<evidence type="ECO:0000256" key="10">
    <source>
        <dbReference type="ARBA" id="ARBA00022857"/>
    </source>
</evidence>
<dbReference type="Pfam" id="PF00383">
    <property type="entry name" value="dCMP_cyt_deam_1"/>
    <property type="match status" value="1"/>
</dbReference>
<dbReference type="InterPro" id="IPR002125">
    <property type="entry name" value="CMP_dCMP_dom"/>
</dbReference>
<keyword evidence="11 15" id="KW-0560">Oxidoreductase</keyword>
<proteinExistence type="inferred from homology"/>
<dbReference type="GO" id="GO:0050661">
    <property type="term" value="F:NADP binding"/>
    <property type="evidence" value="ECO:0007669"/>
    <property type="project" value="InterPro"/>
</dbReference>
<protein>
    <recommendedName>
        <fullName evidence="15">Riboflavin biosynthesis protein RibD</fullName>
    </recommendedName>
    <domain>
        <recommendedName>
            <fullName evidence="15">Diaminohydroxyphosphoribosylaminopyrimidine deaminase</fullName>
            <shortName evidence="15">DRAP deaminase</shortName>
            <ecNumber evidence="15">3.5.4.26</ecNumber>
        </recommendedName>
        <alternativeName>
            <fullName evidence="15">Riboflavin-specific deaminase</fullName>
        </alternativeName>
    </domain>
    <domain>
        <recommendedName>
            <fullName evidence="15">5-amino-6-(5-phosphoribosylamino)uracil reductase</fullName>
            <ecNumber evidence="15">1.1.1.193</ecNumber>
        </recommendedName>
        <alternativeName>
            <fullName evidence="15">HTP reductase</fullName>
        </alternativeName>
    </domain>
</protein>
<evidence type="ECO:0000256" key="3">
    <source>
        <dbReference type="ARBA" id="ARBA00004910"/>
    </source>
</evidence>
<feature type="binding site" evidence="17">
    <location>
        <position position="170"/>
    </location>
    <ligand>
        <name>NADP(+)</name>
        <dbReference type="ChEBI" id="CHEBI:58349"/>
    </ligand>
</feature>
<keyword evidence="9 15" id="KW-0862">Zinc</keyword>
<evidence type="ECO:0000256" key="1">
    <source>
        <dbReference type="ARBA" id="ARBA00002151"/>
    </source>
</evidence>
<dbReference type="PANTHER" id="PTHR38011">
    <property type="entry name" value="DIHYDROFOLATE REDUCTASE FAMILY PROTEIN (AFU_ORTHOLOGUE AFUA_8G06820)"/>
    <property type="match status" value="1"/>
</dbReference>
<dbReference type="AlphaFoldDB" id="A0A2M8Z1B2"/>
<dbReference type="EC" id="3.5.4.26" evidence="15"/>
<dbReference type="InterPro" id="IPR002734">
    <property type="entry name" value="RibDG_C"/>
</dbReference>
<dbReference type="OrthoDB" id="9800865at2"/>
<dbReference type="InterPro" id="IPR011549">
    <property type="entry name" value="RibD_C"/>
</dbReference>
<evidence type="ECO:0000313" key="21">
    <source>
        <dbReference type="Proteomes" id="UP000231092"/>
    </source>
</evidence>
<comment type="catalytic activity">
    <reaction evidence="14 15">
        <text>2,5-diamino-6-hydroxy-4-(5-phosphoribosylamino)-pyrimidine + H2O + H(+) = 5-amino-6-(5-phospho-D-ribosylamino)uracil + NH4(+)</text>
        <dbReference type="Rhea" id="RHEA:21868"/>
        <dbReference type="ChEBI" id="CHEBI:15377"/>
        <dbReference type="ChEBI" id="CHEBI:15378"/>
        <dbReference type="ChEBI" id="CHEBI:28938"/>
        <dbReference type="ChEBI" id="CHEBI:58453"/>
        <dbReference type="ChEBI" id="CHEBI:58614"/>
        <dbReference type="EC" id="3.5.4.26"/>
    </reaction>
</comment>
<dbReference type="GO" id="GO:0009231">
    <property type="term" value="P:riboflavin biosynthetic process"/>
    <property type="evidence" value="ECO:0007669"/>
    <property type="project" value="UniProtKB-UniPathway"/>
</dbReference>
<comment type="similarity">
    <text evidence="5 15">In the C-terminal section; belongs to the HTP reductase family.</text>
</comment>
<comment type="catalytic activity">
    <reaction evidence="13 15">
        <text>5-amino-6-(5-phospho-D-ribitylamino)uracil + NADP(+) = 5-amino-6-(5-phospho-D-ribosylamino)uracil + NADPH + H(+)</text>
        <dbReference type="Rhea" id="RHEA:17845"/>
        <dbReference type="ChEBI" id="CHEBI:15378"/>
        <dbReference type="ChEBI" id="CHEBI:57783"/>
        <dbReference type="ChEBI" id="CHEBI:58349"/>
        <dbReference type="ChEBI" id="CHEBI:58421"/>
        <dbReference type="ChEBI" id="CHEBI:58453"/>
        <dbReference type="EC" id="1.1.1.193"/>
    </reaction>
</comment>
<dbReference type="CDD" id="cd01284">
    <property type="entry name" value="Riboflavin_deaminase-reductase"/>
    <property type="match status" value="1"/>
</dbReference>
<dbReference type="InterPro" id="IPR050765">
    <property type="entry name" value="Riboflavin_Biosynth_HTPR"/>
</dbReference>
<dbReference type="Gene3D" id="3.40.140.10">
    <property type="entry name" value="Cytidine Deaminase, domain 2"/>
    <property type="match status" value="1"/>
</dbReference>
<dbReference type="NCBIfam" id="TIGR00326">
    <property type="entry name" value="eubact_ribD"/>
    <property type="match status" value="1"/>
</dbReference>
<dbReference type="PROSITE" id="PS51747">
    <property type="entry name" value="CYT_DCMP_DEAMINASES_2"/>
    <property type="match status" value="1"/>
</dbReference>
<evidence type="ECO:0000256" key="7">
    <source>
        <dbReference type="ARBA" id="ARBA00022723"/>
    </source>
</evidence>
<reference evidence="20 21" key="1">
    <citation type="submission" date="2017-11" db="EMBL/GenBank/DDBJ databases">
        <title>Understudied soil microbes with underappreciated capabilities: Untangling the Clostridium saccharolyticum group.</title>
        <authorList>
            <person name="Leschine S."/>
        </authorList>
    </citation>
    <scope>NUCLEOTIDE SEQUENCE [LARGE SCALE GENOMIC DNA]</scope>
    <source>
        <strain evidence="20 21">18A</strain>
    </source>
</reference>
<evidence type="ECO:0000256" key="13">
    <source>
        <dbReference type="ARBA" id="ARBA00049861"/>
    </source>
</evidence>
<dbReference type="GO" id="GO:0008270">
    <property type="term" value="F:zinc ion binding"/>
    <property type="evidence" value="ECO:0007669"/>
    <property type="project" value="InterPro"/>
</dbReference>
<evidence type="ECO:0000256" key="11">
    <source>
        <dbReference type="ARBA" id="ARBA00023002"/>
    </source>
</evidence>
<evidence type="ECO:0000256" key="8">
    <source>
        <dbReference type="ARBA" id="ARBA00022801"/>
    </source>
</evidence>
<evidence type="ECO:0000256" key="12">
    <source>
        <dbReference type="ARBA" id="ARBA00023268"/>
    </source>
</evidence>
<comment type="pathway">
    <text evidence="2 15">Cofactor biosynthesis; riboflavin biosynthesis; 5-amino-6-(D-ribitylamino)uracil from GTP: step 2/4.</text>
</comment>
<dbReference type="Pfam" id="PF01872">
    <property type="entry name" value="RibD_C"/>
    <property type="match status" value="1"/>
</dbReference>
<comment type="cofactor">
    <cofactor evidence="15 18">
        <name>Zn(2+)</name>
        <dbReference type="ChEBI" id="CHEBI:29105"/>
    </cofactor>
    <text evidence="15 18">Binds 1 zinc ion.</text>
</comment>
<feature type="binding site" evidence="17">
    <location>
        <position position="207"/>
    </location>
    <ligand>
        <name>substrate</name>
    </ligand>
</feature>
<dbReference type="EMBL" id="PGET01000001">
    <property type="protein sequence ID" value="PJJ27223.1"/>
    <property type="molecule type" value="Genomic_DNA"/>
</dbReference>
<dbReference type="RefSeq" id="WP_100303884.1">
    <property type="nucleotide sequence ID" value="NZ_PGET01000001.1"/>
</dbReference>
<evidence type="ECO:0000256" key="9">
    <source>
        <dbReference type="ARBA" id="ARBA00022833"/>
    </source>
</evidence>
<feature type="binding site" evidence="17">
    <location>
        <position position="168"/>
    </location>
    <ligand>
        <name>substrate</name>
    </ligand>
</feature>
<keyword evidence="8 15" id="KW-0378">Hydrolase</keyword>
<dbReference type="Proteomes" id="UP000231092">
    <property type="component" value="Unassembled WGS sequence"/>
</dbReference>
<dbReference type="PANTHER" id="PTHR38011:SF7">
    <property type="entry name" value="2,5-DIAMINO-6-RIBOSYLAMINO-4(3H)-PYRIMIDINONE 5'-PHOSPHATE REDUCTASE"/>
    <property type="match status" value="1"/>
</dbReference>
<dbReference type="InterPro" id="IPR004794">
    <property type="entry name" value="Eubact_RibD"/>
</dbReference>
<evidence type="ECO:0000256" key="14">
    <source>
        <dbReference type="ARBA" id="ARBA00049886"/>
    </source>
</evidence>
<keyword evidence="7 15" id="KW-0479">Metal-binding</keyword>
<dbReference type="GO" id="GO:0008835">
    <property type="term" value="F:diaminohydroxyphosphoribosylaminopyrimidine deaminase activity"/>
    <property type="evidence" value="ECO:0007669"/>
    <property type="project" value="UniProtKB-EC"/>
</dbReference>
<evidence type="ECO:0000256" key="16">
    <source>
        <dbReference type="PIRSR" id="PIRSR006769-1"/>
    </source>
</evidence>
<feature type="binding site" evidence="17">
    <location>
        <position position="200"/>
    </location>
    <ligand>
        <name>NADP(+)</name>
        <dbReference type="ChEBI" id="CHEBI:58349"/>
    </ligand>
</feature>
<feature type="binding site" evidence="18">
    <location>
        <position position="50"/>
    </location>
    <ligand>
        <name>Zn(2+)</name>
        <dbReference type="ChEBI" id="CHEBI:29105"/>
        <note>catalytic</note>
    </ligand>
</feature>
<dbReference type="PROSITE" id="PS00903">
    <property type="entry name" value="CYT_DCMP_DEAMINASES_1"/>
    <property type="match status" value="1"/>
</dbReference>
<dbReference type="FunFam" id="3.40.140.10:FF:000025">
    <property type="entry name" value="Riboflavin biosynthesis protein RibD"/>
    <property type="match status" value="1"/>
</dbReference>
<evidence type="ECO:0000256" key="6">
    <source>
        <dbReference type="ARBA" id="ARBA00022619"/>
    </source>
</evidence>
<evidence type="ECO:0000259" key="19">
    <source>
        <dbReference type="PROSITE" id="PS51747"/>
    </source>
</evidence>
<feature type="binding site" evidence="18">
    <location>
        <position position="75"/>
    </location>
    <ligand>
        <name>Zn(2+)</name>
        <dbReference type="ChEBI" id="CHEBI:29105"/>
        <note>catalytic</note>
    </ligand>
</feature>
<feature type="binding site" evidence="17">
    <location>
        <position position="204"/>
    </location>
    <ligand>
        <name>substrate</name>
    </ligand>
</feature>
<sequence>MTDTEYMRLALQLAKKGCGWTNPNPMVGAVIVKDGKMIGQGYHKKYGGLHAERNALASCVTSPAGATMYVTLEPCCHTGKTPPCTDAILESGIRRVVIGSCDPNPLVGGKGIELLRSSGIEVLKGILKDECDALNQSFFHYIQNKTPYVVMKYAMTLDGKIATRTGKSQWITGEAARHRVHEDRHRYSAIMAGIGTVLADDPLLTCRLGNSRNPLRIICDTHLKTPLSAKLVTTAGITATLLATANTDPDKHRPYLEAGCNILVLPKKEGHIDLNCLMTALGERKIDSVLLEGGGTLNWSALQCGIVNKVQTYIAPKLFGGSGKTPVMGLGIDSPDQAFHLSRPAISWFEEDILLESEVIRCSQES</sequence>
<feature type="domain" description="CMP/dCMP-type deaminase" evidence="19">
    <location>
        <begin position="1"/>
        <end position="122"/>
    </location>
</feature>
<name>A0A2M8Z1B2_9FIRM</name>
<evidence type="ECO:0000256" key="15">
    <source>
        <dbReference type="PIRNR" id="PIRNR006769"/>
    </source>
</evidence>
<accession>A0A2M8Z1B2</accession>
<feature type="binding site" evidence="17">
    <location>
        <begin position="294"/>
        <end position="300"/>
    </location>
    <ligand>
        <name>NADP(+)</name>
        <dbReference type="ChEBI" id="CHEBI:58349"/>
    </ligand>
</feature>
<dbReference type="EC" id="1.1.1.193" evidence="15"/>
<feature type="binding site" evidence="18">
    <location>
        <position position="84"/>
    </location>
    <ligand>
        <name>Zn(2+)</name>
        <dbReference type="ChEBI" id="CHEBI:29105"/>
        <note>catalytic</note>
    </ligand>
</feature>
<organism evidence="20 21">
    <name type="scientific">[Clostridium] celerecrescens 18A</name>
    <dbReference type="NCBI Taxonomy" id="1286362"/>
    <lineage>
        <taxon>Bacteria</taxon>
        <taxon>Bacillati</taxon>
        <taxon>Bacillota</taxon>
        <taxon>Clostridia</taxon>
        <taxon>Lachnospirales</taxon>
        <taxon>Lachnospiraceae</taxon>
        <taxon>Lacrimispora</taxon>
    </lineage>
</organism>
<evidence type="ECO:0000313" key="20">
    <source>
        <dbReference type="EMBL" id="PJJ27223.1"/>
    </source>
</evidence>
<dbReference type="GO" id="GO:0008703">
    <property type="term" value="F:5-amino-6-(5-phosphoribosylamino)uracil reductase activity"/>
    <property type="evidence" value="ECO:0007669"/>
    <property type="project" value="UniProtKB-EC"/>
</dbReference>
<dbReference type="Gene3D" id="3.40.430.10">
    <property type="entry name" value="Dihydrofolate Reductase, subunit A"/>
    <property type="match status" value="1"/>
</dbReference>
<comment type="function">
    <text evidence="1 15">Converts 2,5-diamino-6-(ribosylamino)-4(3h)-pyrimidinone 5'-phosphate into 5-amino-6-(ribosylamino)-2,4(1h,3h)-pyrimidinedione 5'-phosphate.</text>
</comment>
<feature type="active site" description="Proton donor" evidence="16">
    <location>
        <position position="52"/>
    </location>
</feature>
<dbReference type="PIRSF" id="PIRSF006769">
    <property type="entry name" value="RibD"/>
    <property type="match status" value="1"/>
</dbReference>
<feature type="binding site" evidence="17">
    <location>
        <position position="292"/>
    </location>
    <ligand>
        <name>substrate</name>
    </ligand>
</feature>
<feature type="binding site" evidence="17">
    <location>
        <position position="154"/>
    </location>
    <ligand>
        <name>NADP(+)</name>
        <dbReference type="ChEBI" id="CHEBI:58349"/>
    </ligand>
</feature>
<gene>
    <name evidence="20" type="ORF">H171_0682</name>
</gene>
<feature type="binding site" evidence="17">
    <location>
        <position position="184"/>
    </location>
    <ligand>
        <name>substrate</name>
    </ligand>
</feature>
<evidence type="ECO:0000256" key="2">
    <source>
        <dbReference type="ARBA" id="ARBA00004882"/>
    </source>
</evidence>